<dbReference type="STRING" id="1618387.UW44_C0008G0056"/>
<gene>
    <name evidence="1" type="ORF">UW44_C0008G0056</name>
</gene>
<proteinExistence type="predicted"/>
<evidence type="ECO:0000313" key="1">
    <source>
        <dbReference type="EMBL" id="KKT51734.1"/>
    </source>
</evidence>
<name>A0A0G1KV11_9BACT</name>
<organism evidence="1 2">
    <name type="scientific">Candidatus Collierbacteria bacterium GW2011_GWB2_44_22</name>
    <dbReference type="NCBI Taxonomy" id="1618387"/>
    <lineage>
        <taxon>Bacteria</taxon>
        <taxon>Candidatus Collieribacteriota</taxon>
    </lineage>
</organism>
<protein>
    <submittedName>
        <fullName evidence="1">Uncharacterized protein</fullName>
    </submittedName>
</protein>
<reference evidence="1 2" key="1">
    <citation type="journal article" date="2015" name="Nature">
        <title>rRNA introns, odd ribosomes, and small enigmatic genomes across a large radiation of phyla.</title>
        <authorList>
            <person name="Brown C.T."/>
            <person name="Hug L.A."/>
            <person name="Thomas B.C."/>
            <person name="Sharon I."/>
            <person name="Castelle C.J."/>
            <person name="Singh A."/>
            <person name="Wilkins M.J."/>
            <person name="Williams K.H."/>
            <person name="Banfield J.F."/>
        </authorList>
    </citation>
    <scope>NUCLEOTIDE SEQUENCE [LARGE SCALE GENOMIC DNA]</scope>
</reference>
<dbReference type="Proteomes" id="UP000034006">
    <property type="component" value="Unassembled WGS sequence"/>
</dbReference>
<dbReference type="AlphaFoldDB" id="A0A0G1KV11"/>
<comment type="caution">
    <text evidence="1">The sequence shown here is derived from an EMBL/GenBank/DDBJ whole genome shotgun (WGS) entry which is preliminary data.</text>
</comment>
<evidence type="ECO:0000313" key="2">
    <source>
        <dbReference type="Proteomes" id="UP000034006"/>
    </source>
</evidence>
<accession>A0A0G1KV11</accession>
<sequence>MISVTQEALSDFGENICVGKHLNCYHNEFRQILIGLERVKTTYIIVAEADCLYPPEYFRFKPKEPGHCYRHGNVWVLKDKRFLFKGKSHCAQLVDTKMWLNKISKSFEGMSEWSVDGQRIANIFQPDEERACVWTTDSPIVTIKTYGGVSRHTQIKPHIPPTKMLPYWGSAELLTKEMSA</sequence>
<dbReference type="EMBL" id="LCIH01000008">
    <property type="protein sequence ID" value="KKT51734.1"/>
    <property type="molecule type" value="Genomic_DNA"/>
</dbReference>